<evidence type="ECO:0000259" key="9">
    <source>
        <dbReference type="PROSITE" id="PS50252"/>
    </source>
</evidence>
<evidence type="ECO:0000256" key="2">
    <source>
        <dbReference type="ARBA" id="ARBA00022473"/>
    </source>
</evidence>
<evidence type="ECO:0000256" key="8">
    <source>
        <dbReference type="SAM" id="MobiDB-lite"/>
    </source>
</evidence>
<dbReference type="Pfam" id="PF00907">
    <property type="entry name" value="T-box"/>
    <property type="match status" value="1"/>
</dbReference>
<dbReference type="Gene3D" id="2.60.40.820">
    <property type="entry name" value="Transcription factor, T-box"/>
    <property type="match status" value="1"/>
</dbReference>
<sequence>MNSMMAMPMELQLQLMQHQQMLFRQQQLALRRHRPEDMPNPIPIPNLGGGPPLSPDVNVDLQNRELWQKFHAETTEMVITKGGRRMFPLIQLKITGLERRARYCVLLEMEPASDRRHKYVGCGGGLKKSCENAKWSSAGPAETQPRIDRRIYLHPDSPATGAHWMQQSLKFDKLKLTNNVADPKNNIVLLSMHKYVPRIWIIRCDDAIRLSDLYSHPASSFKFTETEFIAVTAYQNENITKLKINNNPFAKGFRDSGQSRCKRKFQAETEKLNDIDDDNGNGSLERESSKSLNHLDNQRPTTASSETGSLDDSGVSSYGGISPPLPSTVHRNPLSGDADYHVQPKLHRPWIDSSSQYSSSMMASSFSDLLPVSNFPAYLRLFYPSVAMQSNFARLPYQSMNRSSLCSNVQIIGTVDCITAFRRSKKDSCTCSLDIVVNTFIK</sequence>
<evidence type="ECO:0000313" key="10">
    <source>
        <dbReference type="EMBL" id="CAD1468307.1"/>
    </source>
</evidence>
<dbReference type="CDD" id="cd20681">
    <property type="entry name" value="T-box_Drosocross-like"/>
    <property type="match status" value="1"/>
</dbReference>
<feature type="region of interest" description="Disordered" evidence="8">
    <location>
        <begin position="267"/>
        <end position="338"/>
    </location>
</feature>
<dbReference type="Proteomes" id="UP000752696">
    <property type="component" value="Unassembled WGS sequence"/>
</dbReference>
<evidence type="ECO:0000313" key="11">
    <source>
        <dbReference type="Proteomes" id="UP000752696"/>
    </source>
</evidence>
<dbReference type="InterPro" id="IPR001699">
    <property type="entry name" value="TF_T-box"/>
</dbReference>
<comment type="caution">
    <text evidence="7">Lacks conserved residue(s) required for the propagation of feature annotation.</text>
</comment>
<dbReference type="InterPro" id="IPR036960">
    <property type="entry name" value="T-box_sf"/>
</dbReference>
<dbReference type="GO" id="GO:0005634">
    <property type="term" value="C:nucleus"/>
    <property type="evidence" value="ECO:0007669"/>
    <property type="project" value="UniProtKB-SubCell"/>
</dbReference>
<feature type="non-terminal residue" evidence="10">
    <location>
        <position position="442"/>
    </location>
</feature>
<comment type="caution">
    <text evidence="10">The sequence shown here is derived from an EMBL/GenBank/DDBJ whole genome shotgun (WGS) entry which is preliminary data.</text>
</comment>
<dbReference type="GO" id="GO:0000978">
    <property type="term" value="F:RNA polymerase II cis-regulatory region sequence-specific DNA binding"/>
    <property type="evidence" value="ECO:0007669"/>
    <property type="project" value="InterPro"/>
</dbReference>
<dbReference type="FunFam" id="2.60.40.820:FF:000010">
    <property type="entry name" value="T-box transcription factor TBX6"/>
    <property type="match status" value="1"/>
</dbReference>
<keyword evidence="3" id="KW-0805">Transcription regulation</keyword>
<keyword evidence="2" id="KW-0217">Developmental protein</keyword>
<evidence type="ECO:0000256" key="5">
    <source>
        <dbReference type="ARBA" id="ARBA00023163"/>
    </source>
</evidence>
<evidence type="ECO:0000256" key="4">
    <source>
        <dbReference type="ARBA" id="ARBA00023125"/>
    </source>
</evidence>
<keyword evidence="4 7" id="KW-0238">DNA-binding</keyword>
<dbReference type="PANTHER" id="PTHR11267">
    <property type="entry name" value="T-BOX PROTEIN-RELATED"/>
    <property type="match status" value="1"/>
</dbReference>
<evidence type="ECO:0000256" key="6">
    <source>
        <dbReference type="ARBA" id="ARBA00023242"/>
    </source>
</evidence>
<keyword evidence="11" id="KW-1185">Reference proteome</keyword>
<dbReference type="PANTHER" id="PTHR11267:SF204">
    <property type="entry name" value="SPADETAIL"/>
    <property type="match status" value="1"/>
</dbReference>
<dbReference type="OrthoDB" id="7442607at2759"/>
<keyword evidence="5" id="KW-0804">Transcription</keyword>
<protein>
    <recommendedName>
        <fullName evidence="9">T-box domain-containing protein</fullName>
    </recommendedName>
</protein>
<dbReference type="GO" id="GO:0045893">
    <property type="term" value="P:positive regulation of DNA-templated transcription"/>
    <property type="evidence" value="ECO:0007669"/>
    <property type="project" value="InterPro"/>
</dbReference>
<reference evidence="10" key="1">
    <citation type="submission" date="2020-07" db="EMBL/GenBank/DDBJ databases">
        <authorList>
            <person name="Nazaruddin N."/>
        </authorList>
    </citation>
    <scope>NUCLEOTIDE SEQUENCE</scope>
</reference>
<proteinExistence type="predicted"/>
<evidence type="ECO:0000256" key="3">
    <source>
        <dbReference type="ARBA" id="ARBA00023015"/>
    </source>
</evidence>
<dbReference type="GO" id="GO:0000785">
    <property type="term" value="C:chromatin"/>
    <property type="evidence" value="ECO:0007669"/>
    <property type="project" value="TreeGrafter"/>
</dbReference>
<dbReference type="SMART" id="SM00425">
    <property type="entry name" value="TBOX"/>
    <property type="match status" value="1"/>
</dbReference>
<evidence type="ECO:0000256" key="1">
    <source>
        <dbReference type="ARBA" id="ARBA00004123"/>
    </source>
</evidence>
<evidence type="ECO:0000256" key="7">
    <source>
        <dbReference type="PROSITE-ProRule" id="PRU00201"/>
    </source>
</evidence>
<accession>A0A6V7GTL6</accession>
<feature type="compositionally biased region" description="Polar residues" evidence="8">
    <location>
        <begin position="290"/>
        <end position="316"/>
    </location>
</feature>
<dbReference type="GO" id="GO:0001708">
    <property type="term" value="P:cell fate specification"/>
    <property type="evidence" value="ECO:0007669"/>
    <property type="project" value="TreeGrafter"/>
</dbReference>
<feature type="domain" description="T-box" evidence="9">
    <location>
        <begin position="61"/>
        <end position="255"/>
    </location>
</feature>
<dbReference type="AlphaFoldDB" id="A0A6V7GTL6"/>
<dbReference type="InterPro" id="IPR046360">
    <property type="entry name" value="T-box_DNA-bd"/>
</dbReference>
<dbReference type="SUPFAM" id="SSF49417">
    <property type="entry name" value="p53-like transcription factors"/>
    <property type="match status" value="1"/>
</dbReference>
<name>A0A6V7GTL6_9HYME</name>
<comment type="subcellular location">
    <subcellularLocation>
        <location evidence="1 7">Nucleus</location>
    </subcellularLocation>
</comment>
<dbReference type="EMBL" id="CAJDYZ010000390">
    <property type="protein sequence ID" value="CAD1468307.1"/>
    <property type="molecule type" value="Genomic_DNA"/>
</dbReference>
<dbReference type="InterPro" id="IPR018186">
    <property type="entry name" value="TF_T-box_CS"/>
</dbReference>
<dbReference type="InterPro" id="IPR008967">
    <property type="entry name" value="p53-like_TF_DNA-bd_sf"/>
</dbReference>
<dbReference type="PROSITE" id="PS50252">
    <property type="entry name" value="TBOX_3"/>
    <property type="match status" value="1"/>
</dbReference>
<keyword evidence="6 7" id="KW-0539">Nucleus</keyword>
<organism evidence="10 11">
    <name type="scientific">Heterotrigona itama</name>
    <dbReference type="NCBI Taxonomy" id="395501"/>
    <lineage>
        <taxon>Eukaryota</taxon>
        <taxon>Metazoa</taxon>
        <taxon>Ecdysozoa</taxon>
        <taxon>Arthropoda</taxon>
        <taxon>Hexapoda</taxon>
        <taxon>Insecta</taxon>
        <taxon>Pterygota</taxon>
        <taxon>Neoptera</taxon>
        <taxon>Endopterygota</taxon>
        <taxon>Hymenoptera</taxon>
        <taxon>Apocrita</taxon>
        <taxon>Aculeata</taxon>
        <taxon>Apoidea</taxon>
        <taxon>Anthophila</taxon>
        <taxon>Apidae</taxon>
        <taxon>Heterotrigona</taxon>
    </lineage>
</organism>
<dbReference type="GO" id="GO:0000981">
    <property type="term" value="F:DNA-binding transcription factor activity, RNA polymerase II-specific"/>
    <property type="evidence" value="ECO:0007669"/>
    <property type="project" value="TreeGrafter"/>
</dbReference>
<gene>
    <name evidence="10" type="ORF">MHI_LOCUS37106</name>
</gene>
<dbReference type="PROSITE" id="PS01283">
    <property type="entry name" value="TBOX_1"/>
    <property type="match status" value="1"/>
</dbReference>
<dbReference type="PRINTS" id="PR00937">
    <property type="entry name" value="TBOX"/>
</dbReference>